<evidence type="ECO:0000313" key="5">
    <source>
        <dbReference type="Proteomes" id="UP000050331"/>
    </source>
</evidence>
<evidence type="ECO:0000256" key="2">
    <source>
        <dbReference type="ARBA" id="ARBA00023315"/>
    </source>
</evidence>
<evidence type="ECO:0000313" key="4">
    <source>
        <dbReference type="EMBL" id="ALX49295.1"/>
    </source>
</evidence>
<dbReference type="CDD" id="cd04301">
    <property type="entry name" value="NAT_SF"/>
    <property type="match status" value="1"/>
</dbReference>
<dbReference type="SUPFAM" id="SSF55729">
    <property type="entry name" value="Acyl-CoA N-acyltransferases (Nat)"/>
    <property type="match status" value="1"/>
</dbReference>
<sequence length="167" mass="18889">MNNQIVLDDMKKTDWNQVYHIFNEGIQTGNATFETEAPTWESWDRDYFSVCRLVAQKGQEVVGWAALTPISKREAHCGAAEVSIYISSTSTGNGVGTKLLERLVDVSEECGFWSLEADIFKENESSILLHKKCGFREVGTRRRLGKLNGVWRDVVILERRSDVVGMD</sequence>
<dbReference type="InterPro" id="IPR000182">
    <property type="entry name" value="GNAT_dom"/>
</dbReference>
<dbReference type="AlphaFoldDB" id="A0A0U3WHD7"/>
<keyword evidence="1 4" id="KW-0808">Transferase</keyword>
<dbReference type="KEGG" id="lao:AOX59_12265"/>
<dbReference type="GO" id="GO:0016747">
    <property type="term" value="F:acyltransferase activity, transferring groups other than amino-acyl groups"/>
    <property type="evidence" value="ECO:0007669"/>
    <property type="project" value="InterPro"/>
</dbReference>
<keyword evidence="2" id="KW-0012">Acyltransferase</keyword>
<dbReference type="Pfam" id="PF00583">
    <property type="entry name" value="Acetyltransf_1"/>
    <property type="match status" value="1"/>
</dbReference>
<evidence type="ECO:0000256" key="1">
    <source>
        <dbReference type="ARBA" id="ARBA00022679"/>
    </source>
</evidence>
<evidence type="ECO:0000259" key="3">
    <source>
        <dbReference type="PROSITE" id="PS51186"/>
    </source>
</evidence>
<dbReference type="Gene3D" id="3.40.630.30">
    <property type="match status" value="1"/>
</dbReference>
<dbReference type="PROSITE" id="PS51186">
    <property type="entry name" value="GNAT"/>
    <property type="match status" value="1"/>
</dbReference>
<dbReference type="RefSeq" id="WP_068445950.1">
    <property type="nucleotide sequence ID" value="NZ_CP013862.1"/>
</dbReference>
<feature type="domain" description="N-acetyltransferase" evidence="3">
    <location>
        <begin position="5"/>
        <end position="162"/>
    </location>
</feature>
<accession>A0A0U3WHD7</accession>
<proteinExistence type="predicted"/>
<dbReference type="InterPro" id="IPR016181">
    <property type="entry name" value="Acyl_CoA_acyltransferase"/>
</dbReference>
<name>A0A0U3WHD7_9BACI</name>
<protein>
    <submittedName>
        <fullName evidence="4">Phosphinothricin acetyltransferase</fullName>
    </submittedName>
</protein>
<dbReference type="EMBL" id="CP013862">
    <property type="protein sequence ID" value="ALX49295.1"/>
    <property type="molecule type" value="Genomic_DNA"/>
</dbReference>
<dbReference type="PANTHER" id="PTHR43072">
    <property type="entry name" value="N-ACETYLTRANSFERASE"/>
    <property type="match status" value="1"/>
</dbReference>
<reference evidence="4 5" key="1">
    <citation type="submission" date="2016-01" db="EMBL/GenBank/DDBJ databases">
        <title>Complete genome sequence of strain Lentibacillus amyloliquefaciens LAM0015T isolated from saline sediment.</title>
        <authorList>
            <person name="Wang J.-L."/>
            <person name="He M.-X."/>
        </authorList>
    </citation>
    <scope>NUCLEOTIDE SEQUENCE [LARGE SCALE GENOMIC DNA]</scope>
    <source>
        <strain evidence="4 5">LAM0015</strain>
    </source>
</reference>
<dbReference type="OrthoDB" id="9798006at2"/>
<organism evidence="4 5">
    <name type="scientific">Lentibacillus amyloliquefaciens</name>
    <dbReference type="NCBI Taxonomy" id="1472767"/>
    <lineage>
        <taxon>Bacteria</taxon>
        <taxon>Bacillati</taxon>
        <taxon>Bacillota</taxon>
        <taxon>Bacilli</taxon>
        <taxon>Bacillales</taxon>
        <taxon>Bacillaceae</taxon>
        <taxon>Lentibacillus</taxon>
    </lineage>
</organism>
<dbReference type="Proteomes" id="UP000050331">
    <property type="component" value="Chromosome"/>
</dbReference>
<keyword evidence="5" id="KW-1185">Reference proteome</keyword>
<gene>
    <name evidence="4" type="ORF">AOX59_12265</name>
</gene>
<dbReference type="PANTHER" id="PTHR43072:SF23">
    <property type="entry name" value="UPF0039 PROTEIN C11D3.02C"/>
    <property type="match status" value="1"/>
</dbReference>